<keyword evidence="2" id="KW-0732">Signal</keyword>
<feature type="compositionally biased region" description="Low complexity" evidence="1">
    <location>
        <begin position="33"/>
        <end position="45"/>
    </location>
</feature>
<feature type="compositionally biased region" description="Basic and acidic residues" evidence="1">
    <location>
        <begin position="190"/>
        <end position="206"/>
    </location>
</feature>
<dbReference type="InterPro" id="IPR036182">
    <property type="entry name" value="PCuAC_sf"/>
</dbReference>
<name>A0AB36CPK6_9CORY</name>
<evidence type="ECO:0000256" key="2">
    <source>
        <dbReference type="SAM" id="SignalP"/>
    </source>
</evidence>
<dbReference type="InterPro" id="IPR007410">
    <property type="entry name" value="LpqE-like"/>
</dbReference>
<proteinExistence type="predicted"/>
<feature type="compositionally biased region" description="Acidic residues" evidence="1">
    <location>
        <begin position="46"/>
        <end position="61"/>
    </location>
</feature>
<feature type="compositionally biased region" description="Acidic residues" evidence="1">
    <location>
        <begin position="207"/>
        <end position="220"/>
    </location>
</feature>
<dbReference type="RefSeq" id="WP_168970515.1">
    <property type="nucleotide sequence ID" value="NZ_JABAFZ010000012.1"/>
</dbReference>
<evidence type="ECO:0000313" key="3">
    <source>
        <dbReference type="EMBL" id="NME90441.1"/>
    </source>
</evidence>
<dbReference type="PANTHER" id="PTHR36302:SF1">
    <property type="entry name" value="COPPER CHAPERONE PCU(A)C"/>
    <property type="match status" value="1"/>
</dbReference>
<gene>
    <name evidence="3" type="ORF">HF853_12325</name>
</gene>
<dbReference type="AlphaFoldDB" id="A0AB36CPK6"/>
<accession>A0AB36CPK6</accession>
<dbReference type="PANTHER" id="PTHR36302">
    <property type="entry name" value="BLR7088 PROTEIN"/>
    <property type="match status" value="1"/>
</dbReference>
<dbReference type="PROSITE" id="PS51257">
    <property type="entry name" value="PROKAR_LIPOPROTEIN"/>
    <property type="match status" value="1"/>
</dbReference>
<reference evidence="3 4" key="1">
    <citation type="submission" date="2020-04" db="EMBL/GenBank/DDBJ databases">
        <authorList>
            <person name="Hitch T.C.A."/>
            <person name="Wylensek D."/>
            <person name="Clavel T."/>
        </authorList>
    </citation>
    <scope>NUCLEOTIDE SEQUENCE [LARGE SCALE GENOMIC DNA]</scope>
    <source>
        <strain evidence="3 4">BL-383-APC-3D</strain>
    </source>
</reference>
<feature type="compositionally biased region" description="Polar residues" evidence="1">
    <location>
        <begin position="23"/>
        <end position="32"/>
    </location>
</feature>
<dbReference type="Gene3D" id="2.60.40.1890">
    <property type="entry name" value="PCu(A)C copper chaperone"/>
    <property type="match status" value="1"/>
</dbReference>
<evidence type="ECO:0000256" key="1">
    <source>
        <dbReference type="SAM" id="MobiDB-lite"/>
    </source>
</evidence>
<organism evidence="3 4">
    <name type="scientific">Corynebacterium stationis</name>
    <dbReference type="NCBI Taxonomy" id="1705"/>
    <lineage>
        <taxon>Bacteria</taxon>
        <taxon>Bacillati</taxon>
        <taxon>Actinomycetota</taxon>
        <taxon>Actinomycetes</taxon>
        <taxon>Mycobacteriales</taxon>
        <taxon>Corynebacteriaceae</taxon>
        <taxon>Corynebacterium</taxon>
    </lineage>
</organism>
<evidence type="ECO:0000313" key="4">
    <source>
        <dbReference type="Proteomes" id="UP000544551"/>
    </source>
</evidence>
<sequence length="220" mass="23447">MLKHPRIFVSIVAASALALAGCSNSEQDSTQNDSAPETAANASAESNDDDTDGNDDADDADDALDFEDTVVRAMAEDADMTAIFGTLVNESNEDIEIVAFSSSVDAGINEIHETVDGQMREMEEPLIIPAGESVALEPGGAHFMLMDVKEPVMAGDEVTVTVELADGSTEEFDDIPVRTIGAGDENYGDLGHDHGDHGDHGDHADEDHDDHEDNDEQHDH</sequence>
<dbReference type="SUPFAM" id="SSF110087">
    <property type="entry name" value="DR1885-like metal-binding protein"/>
    <property type="match status" value="1"/>
</dbReference>
<dbReference type="Pfam" id="PF04314">
    <property type="entry name" value="PCuAC"/>
    <property type="match status" value="1"/>
</dbReference>
<dbReference type="Proteomes" id="UP000544551">
    <property type="component" value="Unassembled WGS sequence"/>
</dbReference>
<feature type="signal peptide" evidence="2">
    <location>
        <begin position="1"/>
        <end position="20"/>
    </location>
</feature>
<protein>
    <submittedName>
        <fullName evidence="3">Copper chaperone PCu(A)C</fullName>
    </submittedName>
</protein>
<comment type="caution">
    <text evidence="3">The sequence shown here is derived from an EMBL/GenBank/DDBJ whole genome shotgun (WGS) entry which is preliminary data.</text>
</comment>
<feature type="region of interest" description="Disordered" evidence="1">
    <location>
        <begin position="23"/>
        <end position="61"/>
    </location>
</feature>
<feature type="chain" id="PRO_5044309090" evidence="2">
    <location>
        <begin position="21"/>
        <end position="220"/>
    </location>
</feature>
<dbReference type="EMBL" id="JABAFZ010000012">
    <property type="protein sequence ID" value="NME90441.1"/>
    <property type="molecule type" value="Genomic_DNA"/>
</dbReference>
<feature type="region of interest" description="Disordered" evidence="1">
    <location>
        <begin position="176"/>
        <end position="220"/>
    </location>
</feature>
<dbReference type="InterPro" id="IPR058248">
    <property type="entry name" value="Lxx211020-like"/>
</dbReference>